<dbReference type="EMBL" id="KZ819195">
    <property type="protein sequence ID" value="PWY99470.1"/>
    <property type="molecule type" value="Genomic_DNA"/>
</dbReference>
<feature type="transmembrane region" description="Helical" evidence="1">
    <location>
        <begin position="24"/>
        <end position="43"/>
    </location>
</feature>
<evidence type="ECO:0000313" key="2">
    <source>
        <dbReference type="EMBL" id="PWY99470.1"/>
    </source>
</evidence>
<organism evidence="2 3">
    <name type="scientific">Testicularia cyperi</name>
    <dbReference type="NCBI Taxonomy" id="1882483"/>
    <lineage>
        <taxon>Eukaryota</taxon>
        <taxon>Fungi</taxon>
        <taxon>Dikarya</taxon>
        <taxon>Basidiomycota</taxon>
        <taxon>Ustilaginomycotina</taxon>
        <taxon>Ustilaginomycetes</taxon>
        <taxon>Ustilaginales</taxon>
        <taxon>Anthracoideaceae</taxon>
        <taxon>Testicularia</taxon>
    </lineage>
</organism>
<accession>A0A317XQB1</accession>
<dbReference type="AlphaFoldDB" id="A0A317XQB1"/>
<evidence type="ECO:0000256" key="1">
    <source>
        <dbReference type="SAM" id="Phobius"/>
    </source>
</evidence>
<dbReference type="InParanoid" id="A0A317XQB1"/>
<gene>
    <name evidence="2" type="ORF">BCV70DRAFT_119226</name>
</gene>
<keyword evidence="3" id="KW-1185">Reference proteome</keyword>
<proteinExistence type="predicted"/>
<feature type="transmembrane region" description="Helical" evidence="1">
    <location>
        <begin position="55"/>
        <end position="75"/>
    </location>
</feature>
<sequence length="177" mass="19925">MDSSDGNYDLLLQSTICDLQVRGLALQFAVCSAGFGMCDELVFRFTVVKEDFCIMYIKVPAAVLFLSFFAFTSAFDGLQSPVSKAQVVCKIPKLCNRQIDATNKNQDTAKRKTNKNMVYEKSERHRKRVHKRVWLCGRAAATTRDVVRDMRDANTLTRCTRGSDVVLKKRKKVGNAG</sequence>
<keyword evidence="1" id="KW-1133">Transmembrane helix</keyword>
<keyword evidence="1" id="KW-0812">Transmembrane</keyword>
<evidence type="ECO:0000313" key="3">
    <source>
        <dbReference type="Proteomes" id="UP000246740"/>
    </source>
</evidence>
<name>A0A317XQB1_9BASI</name>
<dbReference type="Proteomes" id="UP000246740">
    <property type="component" value="Unassembled WGS sequence"/>
</dbReference>
<protein>
    <submittedName>
        <fullName evidence="2">Uncharacterized protein</fullName>
    </submittedName>
</protein>
<keyword evidence="1" id="KW-0472">Membrane</keyword>
<reference evidence="2 3" key="1">
    <citation type="journal article" date="2018" name="Mol. Biol. Evol.">
        <title>Broad Genomic Sampling Reveals a Smut Pathogenic Ancestry of the Fungal Clade Ustilaginomycotina.</title>
        <authorList>
            <person name="Kijpornyongpan T."/>
            <person name="Mondo S.J."/>
            <person name="Barry K."/>
            <person name="Sandor L."/>
            <person name="Lee J."/>
            <person name="Lipzen A."/>
            <person name="Pangilinan J."/>
            <person name="LaButti K."/>
            <person name="Hainaut M."/>
            <person name="Henrissat B."/>
            <person name="Grigoriev I.V."/>
            <person name="Spatafora J.W."/>
            <person name="Aime M.C."/>
        </authorList>
    </citation>
    <scope>NUCLEOTIDE SEQUENCE [LARGE SCALE GENOMIC DNA]</scope>
    <source>
        <strain evidence="2 3">MCA 3645</strain>
    </source>
</reference>